<keyword evidence="1" id="KW-0175">Coiled coil</keyword>
<keyword evidence="5" id="KW-1185">Reference proteome</keyword>
<evidence type="ECO:0000259" key="3">
    <source>
        <dbReference type="PROSITE" id="PS50076"/>
    </source>
</evidence>
<feature type="compositionally biased region" description="Low complexity" evidence="2">
    <location>
        <begin position="85"/>
        <end position="96"/>
    </location>
</feature>
<evidence type="ECO:0000256" key="1">
    <source>
        <dbReference type="SAM" id="Coils"/>
    </source>
</evidence>
<dbReference type="PROSITE" id="PS50076">
    <property type="entry name" value="DNAJ_2"/>
    <property type="match status" value="1"/>
</dbReference>
<feature type="region of interest" description="Disordered" evidence="2">
    <location>
        <begin position="396"/>
        <end position="448"/>
    </location>
</feature>
<name>A0AA40K4P9_9PEZI</name>
<dbReference type="Pfam" id="PF00226">
    <property type="entry name" value="DnaJ"/>
    <property type="match status" value="1"/>
</dbReference>
<feature type="domain" description="J" evidence="3">
    <location>
        <begin position="8"/>
        <end position="73"/>
    </location>
</feature>
<dbReference type="CDD" id="cd19757">
    <property type="entry name" value="Bbox1"/>
    <property type="match status" value="1"/>
</dbReference>
<proteinExistence type="predicted"/>
<sequence length="506" mass="57885">MPVEITDDYYAVLEINQAAKDDAIKASYKRLARVRHPDKDAKNPNATVVFQLLQAAYSTLIDPVTRRDYDTRCYPIIRLKSQAKPTTSGGPSTSTPPAFPPDPTPSAADQAELNRYKTLIASLEKSIIELQSQKAQQESFRMEAARNLAKCQAALKRIQEEAEKDAKELAAKTGWFKFWYGAAETEAQKEARQRRENERRTGKIVREVEEKRLNTKIDEIMATIGSWEFRLMQARRQKATAVDQEKAVQQRITLAAAKKWREKMQESEAKARAQQAEARKKREEETRRKQEEMRRTAEEEIKRRDELKKQWQKEQAKRDREEAIRRYEERARREEEEEIRRRQEEIKRKQQNARRWAEEAAKRQEVGEKAAREAEERDLKIQREILEASARVAKAEMEKANASNTAEPSGSGAQGSADRGRGRGRGRGGRGQGRGSFSRQSGTRAAGTASASAAACQHKGWWEKIPGDQKCSRCLTRRGAFRCRECSTTACMVCRDHLRGSITGDR</sequence>
<protein>
    <recommendedName>
        <fullName evidence="3">J domain-containing protein</fullName>
    </recommendedName>
</protein>
<dbReference type="GO" id="GO:0005634">
    <property type="term" value="C:nucleus"/>
    <property type="evidence" value="ECO:0007669"/>
    <property type="project" value="TreeGrafter"/>
</dbReference>
<dbReference type="PANTHER" id="PTHR45504:SF3">
    <property type="entry name" value="CHAPERONE DNAJ-DOMAIN SUPERFAMILY PROTEIN"/>
    <property type="match status" value="1"/>
</dbReference>
<dbReference type="PRINTS" id="PR00625">
    <property type="entry name" value="JDOMAIN"/>
</dbReference>
<accession>A0AA40K4P9</accession>
<dbReference type="InterPro" id="IPR036869">
    <property type="entry name" value="J_dom_sf"/>
</dbReference>
<gene>
    <name evidence="4" type="ORF">B0T18DRAFT_137788</name>
</gene>
<feature type="compositionally biased region" description="Low complexity" evidence="2">
    <location>
        <begin position="435"/>
        <end position="448"/>
    </location>
</feature>
<dbReference type="InterPro" id="IPR001623">
    <property type="entry name" value="DnaJ_domain"/>
</dbReference>
<dbReference type="CDD" id="cd06257">
    <property type="entry name" value="DnaJ"/>
    <property type="match status" value="1"/>
</dbReference>
<dbReference type="SUPFAM" id="SSF46565">
    <property type="entry name" value="Chaperone J-domain"/>
    <property type="match status" value="1"/>
</dbReference>
<comment type="caution">
    <text evidence="4">The sequence shown here is derived from an EMBL/GenBank/DDBJ whole genome shotgun (WGS) entry which is preliminary data.</text>
</comment>
<feature type="region of interest" description="Disordered" evidence="2">
    <location>
        <begin position="263"/>
        <end position="376"/>
    </location>
</feature>
<reference evidence="4" key="1">
    <citation type="submission" date="2023-06" db="EMBL/GenBank/DDBJ databases">
        <title>Genome-scale phylogeny and comparative genomics of the fungal order Sordariales.</title>
        <authorList>
            <consortium name="Lawrence Berkeley National Laboratory"/>
            <person name="Hensen N."/>
            <person name="Bonometti L."/>
            <person name="Westerberg I."/>
            <person name="Brannstrom I.O."/>
            <person name="Guillou S."/>
            <person name="Cros-Aarteil S."/>
            <person name="Calhoun S."/>
            <person name="Haridas S."/>
            <person name="Kuo A."/>
            <person name="Mondo S."/>
            <person name="Pangilinan J."/>
            <person name="Riley R."/>
            <person name="LaButti K."/>
            <person name="Andreopoulos B."/>
            <person name="Lipzen A."/>
            <person name="Chen C."/>
            <person name="Yanf M."/>
            <person name="Daum C."/>
            <person name="Ng V."/>
            <person name="Clum A."/>
            <person name="Steindorff A."/>
            <person name="Ohm R."/>
            <person name="Martin F."/>
            <person name="Silar P."/>
            <person name="Natvig D."/>
            <person name="Lalanne C."/>
            <person name="Gautier V."/>
            <person name="Ament-velasquez S.L."/>
            <person name="Kruys A."/>
            <person name="Hutchinson M.I."/>
            <person name="Powell A.J."/>
            <person name="Barry K."/>
            <person name="Miller A.N."/>
            <person name="Grigoriev I.V."/>
            <person name="Debuchy R."/>
            <person name="Gladieux P."/>
            <person name="Thoren M.H."/>
            <person name="Johannesson H."/>
        </authorList>
    </citation>
    <scope>NUCLEOTIDE SEQUENCE</scope>
    <source>
        <strain evidence="4">SMH3187-1</strain>
    </source>
</reference>
<dbReference type="Gene3D" id="1.10.287.110">
    <property type="entry name" value="DnaJ domain"/>
    <property type="match status" value="1"/>
</dbReference>
<dbReference type="PANTHER" id="PTHR45504">
    <property type="entry name" value="CHAPERONE DNAJ-DOMAIN SUPERFAMILY PROTEIN"/>
    <property type="match status" value="1"/>
</dbReference>
<evidence type="ECO:0000313" key="5">
    <source>
        <dbReference type="Proteomes" id="UP001172155"/>
    </source>
</evidence>
<feature type="region of interest" description="Disordered" evidence="2">
    <location>
        <begin position="80"/>
        <end position="108"/>
    </location>
</feature>
<dbReference type="EMBL" id="JAUKUD010000004">
    <property type="protein sequence ID" value="KAK0745830.1"/>
    <property type="molecule type" value="Genomic_DNA"/>
</dbReference>
<dbReference type="GO" id="GO:0005737">
    <property type="term" value="C:cytoplasm"/>
    <property type="evidence" value="ECO:0007669"/>
    <property type="project" value="TreeGrafter"/>
</dbReference>
<feature type="coiled-coil region" evidence="1">
    <location>
        <begin position="113"/>
        <end position="172"/>
    </location>
</feature>
<dbReference type="SMART" id="SM00271">
    <property type="entry name" value="DnaJ"/>
    <property type="match status" value="1"/>
</dbReference>
<dbReference type="PROSITE" id="PS00636">
    <property type="entry name" value="DNAJ_1"/>
    <property type="match status" value="1"/>
</dbReference>
<evidence type="ECO:0000256" key="2">
    <source>
        <dbReference type="SAM" id="MobiDB-lite"/>
    </source>
</evidence>
<feature type="compositionally biased region" description="Basic and acidic residues" evidence="2">
    <location>
        <begin position="355"/>
        <end position="376"/>
    </location>
</feature>
<organism evidence="4 5">
    <name type="scientific">Schizothecium vesticola</name>
    <dbReference type="NCBI Taxonomy" id="314040"/>
    <lineage>
        <taxon>Eukaryota</taxon>
        <taxon>Fungi</taxon>
        <taxon>Dikarya</taxon>
        <taxon>Ascomycota</taxon>
        <taxon>Pezizomycotina</taxon>
        <taxon>Sordariomycetes</taxon>
        <taxon>Sordariomycetidae</taxon>
        <taxon>Sordariales</taxon>
        <taxon>Schizotheciaceae</taxon>
        <taxon>Schizothecium</taxon>
    </lineage>
</organism>
<dbReference type="AlphaFoldDB" id="A0AA40K4P9"/>
<feature type="compositionally biased region" description="Basic and acidic residues" evidence="2">
    <location>
        <begin position="263"/>
        <end position="348"/>
    </location>
</feature>
<dbReference type="InterPro" id="IPR018253">
    <property type="entry name" value="DnaJ_domain_CS"/>
</dbReference>
<evidence type="ECO:0000313" key="4">
    <source>
        <dbReference type="EMBL" id="KAK0745830.1"/>
    </source>
</evidence>
<dbReference type="Proteomes" id="UP001172155">
    <property type="component" value="Unassembled WGS sequence"/>
</dbReference>